<sequence>MQNIWSTIVNTTEEKPWLWIVYVLALLIPVILISVFCFGKKSPSTASHAKKTDEFQPDDVVDEEMEEVIFQVFHPCPAEKGLSQKAAKKQESQSEEDNQEEKVEEQPKESASPSTSQARKARVRRVD</sequence>
<evidence type="ECO:0000256" key="2">
    <source>
        <dbReference type="SAM" id="Phobius"/>
    </source>
</evidence>
<feature type="transmembrane region" description="Helical" evidence="2">
    <location>
        <begin position="17"/>
        <end position="38"/>
    </location>
</feature>
<dbReference type="AlphaFoldDB" id="A0A915CTQ8"/>
<keyword evidence="2" id="KW-0812">Transmembrane</keyword>
<organism evidence="3 4">
    <name type="scientific">Ditylenchus dipsaci</name>
    <dbReference type="NCBI Taxonomy" id="166011"/>
    <lineage>
        <taxon>Eukaryota</taxon>
        <taxon>Metazoa</taxon>
        <taxon>Ecdysozoa</taxon>
        <taxon>Nematoda</taxon>
        <taxon>Chromadorea</taxon>
        <taxon>Rhabditida</taxon>
        <taxon>Tylenchina</taxon>
        <taxon>Tylenchomorpha</taxon>
        <taxon>Sphaerularioidea</taxon>
        <taxon>Anguinidae</taxon>
        <taxon>Anguininae</taxon>
        <taxon>Ditylenchus</taxon>
    </lineage>
</organism>
<evidence type="ECO:0000313" key="4">
    <source>
        <dbReference type="WBParaSite" id="jg12511"/>
    </source>
</evidence>
<dbReference type="WBParaSite" id="jg12511">
    <property type="protein sequence ID" value="jg12511"/>
    <property type="gene ID" value="jg12511"/>
</dbReference>
<keyword evidence="3" id="KW-1185">Reference proteome</keyword>
<feature type="compositionally biased region" description="Polar residues" evidence="1">
    <location>
        <begin position="109"/>
        <end position="118"/>
    </location>
</feature>
<accession>A0A915CTQ8</accession>
<keyword evidence="2" id="KW-1133">Transmembrane helix</keyword>
<keyword evidence="2" id="KW-0472">Membrane</keyword>
<evidence type="ECO:0000256" key="1">
    <source>
        <dbReference type="SAM" id="MobiDB-lite"/>
    </source>
</evidence>
<dbReference type="Proteomes" id="UP000887574">
    <property type="component" value="Unplaced"/>
</dbReference>
<proteinExistence type="predicted"/>
<feature type="region of interest" description="Disordered" evidence="1">
    <location>
        <begin position="81"/>
        <end position="127"/>
    </location>
</feature>
<evidence type="ECO:0000313" key="3">
    <source>
        <dbReference type="Proteomes" id="UP000887574"/>
    </source>
</evidence>
<reference evidence="4" key="1">
    <citation type="submission" date="2022-11" db="UniProtKB">
        <authorList>
            <consortium name="WormBaseParasite"/>
        </authorList>
    </citation>
    <scope>IDENTIFICATION</scope>
</reference>
<protein>
    <submittedName>
        <fullName evidence="4">Calnexin</fullName>
    </submittedName>
</protein>
<name>A0A915CTQ8_9BILA</name>